<proteinExistence type="predicted"/>
<dbReference type="Proteomes" id="UP001144978">
    <property type="component" value="Unassembled WGS sequence"/>
</dbReference>
<keyword evidence="2" id="KW-1185">Reference proteome</keyword>
<sequence>MYTTDIRDAAVTFALTVRPWVAPKIMSFTARPQVSDTNDSATRYPDTADKAILEQALLEVRAAELFDVFPPSLAEHVSNQWVQKQFREQVGLAKSHLIAAVKHNRLGIYEGLTGLPTTVQGFDDYTAIRKNPACQNWADADKMEPRILFRGNKAYDAGYLFRNESIWKTMRVLVYGKGALAPGHTPKSNTNGGRRGLTKPTFGLIAFACVLVRLFLFVEVTELTRISASAFQTRFFISGDSIFEPKGRESHIDYQAYFDYLVQVLVDMQDRPRIKSTIDWLTRHTFGSGKESGNTARTVQEGPRRMLNDPSAWDRLDDPFTEDEESDGNTSAPVEGTMPLHAMHV</sequence>
<gene>
    <name evidence="1" type="ORF">NUW54_g14268</name>
</gene>
<evidence type="ECO:0000313" key="1">
    <source>
        <dbReference type="EMBL" id="KAJ2963830.1"/>
    </source>
</evidence>
<protein>
    <submittedName>
        <fullName evidence="1">Uncharacterized protein</fullName>
    </submittedName>
</protein>
<reference evidence="1" key="1">
    <citation type="submission" date="2022-08" db="EMBL/GenBank/DDBJ databases">
        <title>Genome Sequence of Pycnoporus sanguineus.</title>
        <authorList>
            <person name="Buettner E."/>
        </authorList>
    </citation>
    <scope>NUCLEOTIDE SEQUENCE</scope>
    <source>
        <strain evidence="1">CG-C14</strain>
    </source>
</reference>
<dbReference type="EMBL" id="JANSHE010007218">
    <property type="protein sequence ID" value="KAJ2963830.1"/>
    <property type="molecule type" value="Genomic_DNA"/>
</dbReference>
<comment type="caution">
    <text evidence="1">The sequence shown here is derived from an EMBL/GenBank/DDBJ whole genome shotgun (WGS) entry which is preliminary data.</text>
</comment>
<name>A0ACC1MEG1_9APHY</name>
<accession>A0ACC1MEG1</accession>
<evidence type="ECO:0000313" key="2">
    <source>
        <dbReference type="Proteomes" id="UP001144978"/>
    </source>
</evidence>
<organism evidence="1 2">
    <name type="scientific">Trametes sanguinea</name>
    <dbReference type="NCBI Taxonomy" id="158606"/>
    <lineage>
        <taxon>Eukaryota</taxon>
        <taxon>Fungi</taxon>
        <taxon>Dikarya</taxon>
        <taxon>Basidiomycota</taxon>
        <taxon>Agaricomycotina</taxon>
        <taxon>Agaricomycetes</taxon>
        <taxon>Polyporales</taxon>
        <taxon>Polyporaceae</taxon>
        <taxon>Trametes</taxon>
    </lineage>
</organism>